<gene>
    <name evidence="1" type="ORF">TELCIR_20437</name>
</gene>
<protein>
    <submittedName>
        <fullName evidence="1">Uncharacterized protein</fullName>
    </submittedName>
</protein>
<accession>A0A2G9TJH5</accession>
<evidence type="ECO:0000313" key="1">
    <source>
        <dbReference type="EMBL" id="PIO58133.1"/>
    </source>
</evidence>
<dbReference type="EMBL" id="KZ362284">
    <property type="protein sequence ID" value="PIO58133.1"/>
    <property type="molecule type" value="Genomic_DNA"/>
</dbReference>
<dbReference type="Proteomes" id="UP000230423">
    <property type="component" value="Unassembled WGS sequence"/>
</dbReference>
<keyword evidence="2" id="KW-1185">Reference proteome</keyword>
<reference evidence="1 2" key="1">
    <citation type="submission" date="2015-09" db="EMBL/GenBank/DDBJ databases">
        <title>Draft genome of the parasitic nematode Teladorsagia circumcincta isolate WARC Sus (inbred).</title>
        <authorList>
            <person name="Mitreva M."/>
        </authorList>
    </citation>
    <scope>NUCLEOTIDE SEQUENCE [LARGE SCALE GENOMIC DNA]</scope>
    <source>
        <strain evidence="1 2">S</strain>
    </source>
</reference>
<sequence length="93" mass="10871">MGEGTEKRDRLLLMYPNSPHLGCAYGLTQNKGFWLKVVCVMDMKRNPWDPFMPKPYGSPCTKDHDCYRFGWGFVCYAKMGLCFDRTKSIYWIA</sequence>
<proteinExistence type="predicted"/>
<name>A0A2G9TJH5_TELCI</name>
<organism evidence="1 2">
    <name type="scientific">Teladorsagia circumcincta</name>
    <name type="common">Brown stomach worm</name>
    <name type="synonym">Ostertagia circumcincta</name>
    <dbReference type="NCBI Taxonomy" id="45464"/>
    <lineage>
        <taxon>Eukaryota</taxon>
        <taxon>Metazoa</taxon>
        <taxon>Ecdysozoa</taxon>
        <taxon>Nematoda</taxon>
        <taxon>Chromadorea</taxon>
        <taxon>Rhabditida</taxon>
        <taxon>Rhabditina</taxon>
        <taxon>Rhabditomorpha</taxon>
        <taxon>Strongyloidea</taxon>
        <taxon>Trichostrongylidae</taxon>
        <taxon>Teladorsagia</taxon>
    </lineage>
</organism>
<evidence type="ECO:0000313" key="2">
    <source>
        <dbReference type="Proteomes" id="UP000230423"/>
    </source>
</evidence>
<dbReference type="AlphaFoldDB" id="A0A2G9TJH5"/>